<gene>
    <name evidence="3" type="ORF">C7382_10693</name>
</gene>
<keyword evidence="4" id="KW-1185">Reference proteome</keyword>
<dbReference type="Pfam" id="PF13568">
    <property type="entry name" value="OMP_b-brl_2"/>
    <property type="match status" value="1"/>
</dbReference>
<accession>A0A2U1FI10</accession>
<reference evidence="3 4" key="1">
    <citation type="submission" date="2018-04" db="EMBL/GenBank/DDBJ databases">
        <title>Genomic Encyclopedia of Type Strains, Phase IV (KMG-IV): sequencing the most valuable type-strain genomes for metagenomic binning, comparative biology and taxonomic classification.</title>
        <authorList>
            <person name="Goeker M."/>
        </authorList>
    </citation>
    <scope>NUCLEOTIDE SEQUENCE [LARGE SCALE GENOMIC DNA]</scope>
    <source>
        <strain evidence="3 4">DSM 28520</strain>
    </source>
</reference>
<evidence type="ECO:0000313" key="4">
    <source>
        <dbReference type="Proteomes" id="UP000245462"/>
    </source>
</evidence>
<feature type="chain" id="PRO_5015396315" description="Outer membrane protein beta-barrel domain-containing protein" evidence="1">
    <location>
        <begin position="32"/>
        <end position="246"/>
    </location>
</feature>
<protein>
    <recommendedName>
        <fullName evidence="2">Outer membrane protein beta-barrel domain-containing protein</fullName>
    </recommendedName>
</protein>
<dbReference type="Proteomes" id="UP000245462">
    <property type="component" value="Unassembled WGS sequence"/>
</dbReference>
<sequence length="246" mass="28337">MTSRYTSRFPKRISLLLMCLLGLLFTQALQAQTEKVQNRPYADFKRYHLGFHVGMHVQDLAINNNGFVPEGSTAGPIYAQISNYSPGFSVGVIGDMFLMSNLNLRVLPTLHFGDKQFVYSDGEKAVASFSVRSNYLEFPLLLKYSSRRLNNFRPYLIGGPYWTMELGRKKGLEIYTKSNDYGVQIGIGCDFYLRYFKFCPELRFSFGFPDVITHDRPDLVDDPKIIYTQSIDRAQTRMIMLTFNFE</sequence>
<dbReference type="OrthoDB" id="1467485at2"/>
<dbReference type="AlphaFoldDB" id="A0A2U1FI10"/>
<keyword evidence="1" id="KW-0732">Signal</keyword>
<feature type="signal peptide" evidence="1">
    <location>
        <begin position="1"/>
        <end position="31"/>
    </location>
</feature>
<name>A0A2U1FI10_9PORP</name>
<feature type="domain" description="Outer membrane protein beta-barrel" evidence="2">
    <location>
        <begin position="30"/>
        <end position="212"/>
    </location>
</feature>
<dbReference type="EMBL" id="QEKY01000006">
    <property type="protein sequence ID" value="PVZ11630.1"/>
    <property type="molecule type" value="Genomic_DNA"/>
</dbReference>
<dbReference type="GeneID" id="94550598"/>
<dbReference type="RefSeq" id="WP_116679149.1">
    <property type="nucleotide sequence ID" value="NZ_JBGXZY010000124.1"/>
</dbReference>
<evidence type="ECO:0000256" key="1">
    <source>
        <dbReference type="SAM" id="SignalP"/>
    </source>
</evidence>
<proteinExistence type="predicted"/>
<evidence type="ECO:0000259" key="2">
    <source>
        <dbReference type="Pfam" id="PF13568"/>
    </source>
</evidence>
<comment type="caution">
    <text evidence="3">The sequence shown here is derived from an EMBL/GenBank/DDBJ whole genome shotgun (WGS) entry which is preliminary data.</text>
</comment>
<dbReference type="InterPro" id="IPR025665">
    <property type="entry name" value="Beta-barrel_OMP_2"/>
</dbReference>
<organism evidence="3 4">
    <name type="scientific">Porphyromonas loveana</name>
    <dbReference type="NCBI Taxonomy" id="1884669"/>
    <lineage>
        <taxon>Bacteria</taxon>
        <taxon>Pseudomonadati</taxon>
        <taxon>Bacteroidota</taxon>
        <taxon>Bacteroidia</taxon>
        <taxon>Bacteroidales</taxon>
        <taxon>Porphyromonadaceae</taxon>
        <taxon>Porphyromonas</taxon>
    </lineage>
</organism>
<evidence type="ECO:0000313" key="3">
    <source>
        <dbReference type="EMBL" id="PVZ11630.1"/>
    </source>
</evidence>